<evidence type="ECO:0000256" key="1">
    <source>
        <dbReference type="ARBA" id="ARBA00007692"/>
    </source>
</evidence>
<comment type="caution">
    <text evidence="3">The sequence shown here is derived from an EMBL/GenBank/DDBJ whole genome shotgun (WGS) entry which is preliminary data.</text>
</comment>
<proteinExistence type="inferred from homology"/>
<dbReference type="AlphaFoldDB" id="A0A6G0LKJ1"/>
<dbReference type="Proteomes" id="UP000488956">
    <property type="component" value="Unassembled WGS sequence"/>
</dbReference>
<dbReference type="InterPro" id="IPR038538">
    <property type="entry name" value="MTERF_sf"/>
</dbReference>
<sequence>MDGWRVNKWLLSAVQTLSLRESVSIRDAAALESPPASAHEGFAALPVKTAEEGAAARKKQAEYYATITEKFPRYARGRFSEEALNRALAFLTDRGISKTNAMGAIARFPKLVESQRETLESKIAWLEELGLSHDKINVTILRNPSMLANSIEKYVAMVDWYLAHGVPKSKLPFLFNVSPGLLILSLDNLDSKVDFFRESGFTDEQITRILKLAPHILSKTAENLNSKLDYMVQLGVPRERLLELVPNAPHTLGLATTRIQETIDALDEMLGDGAGVQALVRSLRVLMYNVEGLRRSFNYLVSVVGLTPERLSTSSTYICRSRDDILRPRFEFLKTQGVETVATLTWITRSHREFVEKYPGYEAYVVEYKARQKKTTASAL</sequence>
<comment type="similarity">
    <text evidence="1">Belongs to the mTERF family.</text>
</comment>
<dbReference type="Pfam" id="PF02536">
    <property type="entry name" value="mTERF"/>
    <property type="match status" value="1"/>
</dbReference>
<name>A0A6G0LKJ1_9STRA</name>
<protein>
    <submittedName>
        <fullName evidence="3">Uncharacterized protein</fullName>
    </submittedName>
</protein>
<evidence type="ECO:0000313" key="5">
    <source>
        <dbReference type="Proteomes" id="UP000476176"/>
    </source>
</evidence>
<organism evidence="3 6">
    <name type="scientific">Phytophthora fragariae</name>
    <dbReference type="NCBI Taxonomy" id="53985"/>
    <lineage>
        <taxon>Eukaryota</taxon>
        <taxon>Sar</taxon>
        <taxon>Stramenopiles</taxon>
        <taxon>Oomycota</taxon>
        <taxon>Peronosporomycetes</taxon>
        <taxon>Peronosporales</taxon>
        <taxon>Peronosporaceae</taxon>
        <taxon>Phytophthora</taxon>
    </lineage>
</organism>
<dbReference type="SMART" id="SM00733">
    <property type="entry name" value="Mterf"/>
    <property type="match status" value="7"/>
</dbReference>
<dbReference type="Proteomes" id="UP000476176">
    <property type="component" value="Unassembled WGS sequence"/>
</dbReference>
<dbReference type="EMBL" id="QXGC01000230">
    <property type="protein sequence ID" value="KAE9243940.1"/>
    <property type="molecule type" value="Genomic_DNA"/>
</dbReference>
<evidence type="ECO:0000313" key="3">
    <source>
        <dbReference type="EMBL" id="KAE9123213.1"/>
    </source>
</evidence>
<evidence type="ECO:0000313" key="6">
    <source>
        <dbReference type="Proteomes" id="UP000488956"/>
    </source>
</evidence>
<dbReference type="PANTHER" id="PTHR13068">
    <property type="entry name" value="CGI-12 PROTEIN-RELATED"/>
    <property type="match status" value="1"/>
</dbReference>
<dbReference type="PANTHER" id="PTHR13068:SF151">
    <property type="entry name" value="TRANSCRIPTION TERMINATION FACTOR MTERF9, CHLOROPLASTIC"/>
    <property type="match status" value="1"/>
</dbReference>
<accession>A0A6G0LKJ1</accession>
<evidence type="ECO:0000313" key="4">
    <source>
        <dbReference type="EMBL" id="KAE9243940.1"/>
    </source>
</evidence>
<reference evidence="5 6" key="1">
    <citation type="submission" date="2018-09" db="EMBL/GenBank/DDBJ databases">
        <title>Genomic investigation of the strawberry pathogen Phytophthora fragariae indicates pathogenicity is determined by transcriptional variation in three key races.</title>
        <authorList>
            <person name="Adams T.M."/>
            <person name="Armitage A.D."/>
            <person name="Sobczyk M.K."/>
            <person name="Bates H.J."/>
            <person name="Dunwell J.M."/>
            <person name="Nellist C.F."/>
            <person name="Harrison R.J."/>
        </authorList>
    </citation>
    <scope>NUCLEOTIDE SEQUENCE [LARGE SCALE GENOMIC DNA]</scope>
    <source>
        <strain evidence="4 5">BC-23</strain>
        <strain evidence="3 6">ONT-3</strain>
    </source>
</reference>
<dbReference type="GO" id="GO:0003676">
    <property type="term" value="F:nucleic acid binding"/>
    <property type="evidence" value="ECO:0007669"/>
    <property type="project" value="InterPro"/>
</dbReference>
<evidence type="ECO:0000256" key="2">
    <source>
        <dbReference type="ARBA" id="ARBA00022946"/>
    </source>
</evidence>
<gene>
    <name evidence="4" type="ORF">PF004_g5896</name>
    <name evidence="3" type="ORF">PF010_g6490</name>
</gene>
<keyword evidence="2" id="KW-0809">Transit peptide</keyword>
<dbReference type="Gene3D" id="1.25.70.10">
    <property type="entry name" value="Transcription termination factor 3, mitochondrial"/>
    <property type="match status" value="1"/>
</dbReference>
<dbReference type="InterPro" id="IPR003690">
    <property type="entry name" value="MTERF"/>
</dbReference>
<dbReference type="EMBL" id="QXFX01000259">
    <property type="protein sequence ID" value="KAE9123213.1"/>
    <property type="molecule type" value="Genomic_DNA"/>
</dbReference>